<dbReference type="EMBL" id="VZZK01000015">
    <property type="protein sequence ID" value="KAB1078238.1"/>
    <property type="molecule type" value="Genomic_DNA"/>
</dbReference>
<name>A0A6L3SYF0_9HYPH</name>
<gene>
    <name evidence="1" type="ORF">F6X53_15920</name>
</gene>
<organism evidence="1 2">
    <name type="scientific">Methylobacterium soli</name>
    <dbReference type="NCBI Taxonomy" id="553447"/>
    <lineage>
        <taxon>Bacteria</taxon>
        <taxon>Pseudomonadati</taxon>
        <taxon>Pseudomonadota</taxon>
        <taxon>Alphaproteobacteria</taxon>
        <taxon>Hyphomicrobiales</taxon>
        <taxon>Methylobacteriaceae</taxon>
        <taxon>Methylobacterium</taxon>
    </lineage>
</organism>
<comment type="caution">
    <text evidence="1">The sequence shown here is derived from an EMBL/GenBank/DDBJ whole genome shotgun (WGS) entry which is preliminary data.</text>
</comment>
<accession>A0A6L3SYF0</accession>
<dbReference type="OrthoDB" id="8004901at2"/>
<protein>
    <submittedName>
        <fullName evidence="1">Uncharacterized protein</fullName>
    </submittedName>
</protein>
<keyword evidence="2" id="KW-1185">Reference proteome</keyword>
<proteinExistence type="predicted"/>
<dbReference type="AlphaFoldDB" id="A0A6L3SYF0"/>
<dbReference type="Proteomes" id="UP000474159">
    <property type="component" value="Unassembled WGS sequence"/>
</dbReference>
<sequence>MSEPPRRPPANDEFNLSGEWREAAELAARNLGMGETLQSLTPEHWEIVLHNVEARMHIHGVTPPFGWKKALAQQVGRSDG</sequence>
<evidence type="ECO:0000313" key="1">
    <source>
        <dbReference type="EMBL" id="KAB1078238.1"/>
    </source>
</evidence>
<reference evidence="1 2" key="1">
    <citation type="submission" date="2019-09" db="EMBL/GenBank/DDBJ databases">
        <title>YIM 48816 draft genome.</title>
        <authorList>
            <person name="Jiang L."/>
        </authorList>
    </citation>
    <scope>NUCLEOTIDE SEQUENCE [LARGE SCALE GENOMIC DNA]</scope>
    <source>
        <strain evidence="1 2">YIM 48816</strain>
    </source>
</reference>
<dbReference type="RefSeq" id="WP_151001178.1">
    <property type="nucleotide sequence ID" value="NZ_BPQY01000409.1"/>
</dbReference>
<evidence type="ECO:0000313" key="2">
    <source>
        <dbReference type="Proteomes" id="UP000474159"/>
    </source>
</evidence>